<evidence type="ECO:0000256" key="2">
    <source>
        <dbReference type="ARBA" id="ARBA00022676"/>
    </source>
</evidence>
<sequence length="310" mass="35682">MKKPTVTIGIPAYNEEANIEYLLKTLLADSSRIVKLAEIVIVSDGSTDATVTCARSVNDRRIRIIDRKQRRGLVATENELLRNVHGDILVMLDADVVPVESDFLDRITEPIRKNSSVGCVGADIIPLPPRNLFERVIANSHYLKRHLYRRISHGNNVYLCHGRARAFSRSFYKKLHWPDDCPEDAFSYLTCIARGFKFKYTDAASIFFRSPVILFEHRLQSSRFVAGIDRLKELFSPEFVKREYSIPWKLFVGTLLKYLFRNPFSTPAYLVITSYIRLTHRNTDIYKSRFEVASTSKQIVAFKGQKLSRV</sequence>
<dbReference type="InterPro" id="IPR001173">
    <property type="entry name" value="Glyco_trans_2-like"/>
</dbReference>
<proteinExistence type="inferred from homology"/>
<reference evidence="5 6" key="1">
    <citation type="journal article" date="2016" name="Nat. Commun.">
        <title>Thousands of microbial genomes shed light on interconnected biogeochemical processes in an aquifer system.</title>
        <authorList>
            <person name="Anantharaman K."/>
            <person name="Brown C.T."/>
            <person name="Hug L.A."/>
            <person name="Sharon I."/>
            <person name="Castelle C.J."/>
            <person name="Probst A.J."/>
            <person name="Thomas B.C."/>
            <person name="Singh A."/>
            <person name="Wilkins M.J."/>
            <person name="Karaoz U."/>
            <person name="Brodie E.L."/>
            <person name="Williams K.H."/>
            <person name="Hubbard S.S."/>
            <person name="Banfield J.F."/>
        </authorList>
    </citation>
    <scope>NUCLEOTIDE SEQUENCE [LARGE SCALE GENOMIC DNA]</scope>
</reference>
<comment type="caution">
    <text evidence="5">The sequence shown here is derived from an EMBL/GenBank/DDBJ whole genome shotgun (WGS) entry which is preliminary data.</text>
</comment>
<dbReference type="Gene3D" id="3.90.550.10">
    <property type="entry name" value="Spore Coat Polysaccharide Biosynthesis Protein SpsA, Chain A"/>
    <property type="match status" value="1"/>
</dbReference>
<feature type="domain" description="Glycosyltransferase 2-like" evidence="4">
    <location>
        <begin position="7"/>
        <end position="175"/>
    </location>
</feature>
<keyword evidence="2" id="KW-0328">Glycosyltransferase</keyword>
<dbReference type="GO" id="GO:0016757">
    <property type="term" value="F:glycosyltransferase activity"/>
    <property type="evidence" value="ECO:0007669"/>
    <property type="project" value="UniProtKB-KW"/>
</dbReference>
<evidence type="ECO:0000259" key="4">
    <source>
        <dbReference type="Pfam" id="PF00535"/>
    </source>
</evidence>
<name>A0A1F7Y1U0_9BACT</name>
<dbReference type="InterPro" id="IPR029044">
    <property type="entry name" value="Nucleotide-diphossugar_trans"/>
</dbReference>
<keyword evidence="3" id="KW-0808">Transferase</keyword>
<organism evidence="5 6">
    <name type="scientific">Candidatus Woesebacteria bacterium RIFCSPHIGHO2_01_FULL_38_9</name>
    <dbReference type="NCBI Taxonomy" id="1802492"/>
    <lineage>
        <taxon>Bacteria</taxon>
        <taxon>Candidatus Woeseibacteriota</taxon>
    </lineage>
</organism>
<evidence type="ECO:0000313" key="6">
    <source>
        <dbReference type="Proteomes" id="UP000178419"/>
    </source>
</evidence>
<evidence type="ECO:0000256" key="1">
    <source>
        <dbReference type="ARBA" id="ARBA00006739"/>
    </source>
</evidence>
<accession>A0A1F7Y1U0</accession>
<dbReference type="Proteomes" id="UP000178419">
    <property type="component" value="Unassembled WGS sequence"/>
</dbReference>
<dbReference type="EMBL" id="MGGE01000040">
    <property type="protein sequence ID" value="OGM20505.1"/>
    <property type="molecule type" value="Genomic_DNA"/>
</dbReference>
<evidence type="ECO:0000256" key="3">
    <source>
        <dbReference type="ARBA" id="ARBA00022679"/>
    </source>
</evidence>
<evidence type="ECO:0000313" key="5">
    <source>
        <dbReference type="EMBL" id="OGM20505.1"/>
    </source>
</evidence>
<dbReference type="PANTHER" id="PTHR43630:SF1">
    <property type="entry name" value="POLY-BETA-1,6-N-ACETYL-D-GLUCOSAMINE SYNTHASE"/>
    <property type="match status" value="1"/>
</dbReference>
<dbReference type="PANTHER" id="PTHR43630">
    <property type="entry name" value="POLY-BETA-1,6-N-ACETYL-D-GLUCOSAMINE SYNTHASE"/>
    <property type="match status" value="1"/>
</dbReference>
<dbReference type="AlphaFoldDB" id="A0A1F7Y1U0"/>
<dbReference type="Pfam" id="PF00535">
    <property type="entry name" value="Glycos_transf_2"/>
    <property type="match status" value="1"/>
</dbReference>
<gene>
    <name evidence="5" type="ORF">A2714_03895</name>
</gene>
<protein>
    <recommendedName>
        <fullName evidence="4">Glycosyltransferase 2-like domain-containing protein</fullName>
    </recommendedName>
</protein>
<dbReference type="SUPFAM" id="SSF53448">
    <property type="entry name" value="Nucleotide-diphospho-sugar transferases"/>
    <property type="match status" value="1"/>
</dbReference>
<comment type="similarity">
    <text evidence="1">Belongs to the glycosyltransferase 2 family.</text>
</comment>